<organism evidence="2 3">
    <name type="scientific">Forsythia ovata</name>
    <dbReference type="NCBI Taxonomy" id="205694"/>
    <lineage>
        <taxon>Eukaryota</taxon>
        <taxon>Viridiplantae</taxon>
        <taxon>Streptophyta</taxon>
        <taxon>Embryophyta</taxon>
        <taxon>Tracheophyta</taxon>
        <taxon>Spermatophyta</taxon>
        <taxon>Magnoliopsida</taxon>
        <taxon>eudicotyledons</taxon>
        <taxon>Gunneridae</taxon>
        <taxon>Pentapetalae</taxon>
        <taxon>asterids</taxon>
        <taxon>lamiids</taxon>
        <taxon>Lamiales</taxon>
        <taxon>Oleaceae</taxon>
        <taxon>Forsythieae</taxon>
        <taxon>Forsythia</taxon>
    </lineage>
</organism>
<evidence type="ECO:0000256" key="1">
    <source>
        <dbReference type="SAM" id="MobiDB-lite"/>
    </source>
</evidence>
<feature type="region of interest" description="Disordered" evidence="1">
    <location>
        <begin position="92"/>
        <end position="137"/>
    </location>
</feature>
<sequence length="137" mass="15979">MGSSYAAEIMEAIPNLHVGINAHNQVILAGEAGSNKTKKPFTEPYYAYHWFYRNRTEDCHDIQMLADQRMQKKHNSPAGGNRSMNYSLYQSNELHCGQRRGTRNERRGREIGQRERKRSQERKNATKQIDQIFDDYA</sequence>
<reference evidence="3" key="1">
    <citation type="submission" date="2024-07" db="EMBL/GenBank/DDBJ databases">
        <title>Two chromosome-level genome assemblies of Korean endemic species Abeliophyllum distichum and Forsythia ovata (Oleaceae).</title>
        <authorList>
            <person name="Jang H."/>
        </authorList>
    </citation>
    <scope>NUCLEOTIDE SEQUENCE [LARGE SCALE GENOMIC DNA]</scope>
</reference>
<evidence type="ECO:0000313" key="2">
    <source>
        <dbReference type="EMBL" id="KAL2520453.1"/>
    </source>
</evidence>
<proteinExistence type="predicted"/>
<dbReference type="AlphaFoldDB" id="A0ABD1U620"/>
<protein>
    <submittedName>
        <fullName evidence="2">Uncharacterized protein</fullName>
    </submittedName>
</protein>
<dbReference type="Proteomes" id="UP001604277">
    <property type="component" value="Unassembled WGS sequence"/>
</dbReference>
<feature type="compositionally biased region" description="Basic and acidic residues" evidence="1">
    <location>
        <begin position="102"/>
        <end position="114"/>
    </location>
</feature>
<evidence type="ECO:0000313" key="3">
    <source>
        <dbReference type="Proteomes" id="UP001604277"/>
    </source>
</evidence>
<comment type="caution">
    <text evidence="2">The sequence shown here is derived from an EMBL/GenBank/DDBJ whole genome shotgun (WGS) entry which is preliminary data.</text>
</comment>
<dbReference type="EMBL" id="JBFOLJ010000007">
    <property type="protein sequence ID" value="KAL2520453.1"/>
    <property type="molecule type" value="Genomic_DNA"/>
</dbReference>
<name>A0ABD1U620_9LAMI</name>
<gene>
    <name evidence="2" type="ORF">Fot_24376</name>
</gene>
<keyword evidence="3" id="KW-1185">Reference proteome</keyword>
<accession>A0ABD1U620</accession>